<dbReference type="InterPro" id="IPR011527">
    <property type="entry name" value="ABC1_TM_dom"/>
</dbReference>
<dbReference type="InterPro" id="IPR036640">
    <property type="entry name" value="ABC1_TM_sf"/>
</dbReference>
<dbReference type="Pfam" id="PF00664">
    <property type="entry name" value="ABC_membrane"/>
    <property type="match status" value="1"/>
</dbReference>
<comment type="caution">
    <text evidence="10">The sequence shown here is derived from an EMBL/GenBank/DDBJ whole genome shotgun (WGS) entry which is preliminary data.</text>
</comment>
<dbReference type="GO" id="GO:0016887">
    <property type="term" value="F:ATP hydrolysis activity"/>
    <property type="evidence" value="ECO:0007669"/>
    <property type="project" value="InterPro"/>
</dbReference>
<keyword evidence="4 10" id="KW-0067">ATP-binding</keyword>
<feature type="transmembrane region" description="Helical" evidence="7">
    <location>
        <begin position="240"/>
        <end position="263"/>
    </location>
</feature>
<dbReference type="InterPro" id="IPR003439">
    <property type="entry name" value="ABC_transporter-like_ATP-bd"/>
</dbReference>
<evidence type="ECO:0000256" key="6">
    <source>
        <dbReference type="ARBA" id="ARBA00023136"/>
    </source>
</evidence>
<dbReference type="GO" id="GO:0140359">
    <property type="term" value="F:ABC-type transporter activity"/>
    <property type="evidence" value="ECO:0007669"/>
    <property type="project" value="InterPro"/>
</dbReference>
<evidence type="ECO:0000256" key="4">
    <source>
        <dbReference type="ARBA" id="ARBA00022840"/>
    </source>
</evidence>
<dbReference type="Proteomes" id="UP000070394">
    <property type="component" value="Unassembled WGS sequence"/>
</dbReference>
<evidence type="ECO:0000256" key="3">
    <source>
        <dbReference type="ARBA" id="ARBA00022741"/>
    </source>
</evidence>
<dbReference type="GO" id="GO:0005886">
    <property type="term" value="C:plasma membrane"/>
    <property type="evidence" value="ECO:0007669"/>
    <property type="project" value="UniProtKB-SubCell"/>
</dbReference>
<keyword evidence="6 7" id="KW-0472">Membrane</keyword>
<feature type="transmembrane region" description="Helical" evidence="7">
    <location>
        <begin position="20"/>
        <end position="43"/>
    </location>
</feature>
<dbReference type="PANTHER" id="PTHR24221:SF397">
    <property type="entry name" value="ABC TRANSPORTER, ATP-BINDING TRANSMEMBRANE PROTEIN"/>
    <property type="match status" value="1"/>
</dbReference>
<dbReference type="PROSITE" id="PS50893">
    <property type="entry name" value="ABC_TRANSPORTER_2"/>
    <property type="match status" value="1"/>
</dbReference>
<evidence type="ECO:0000256" key="7">
    <source>
        <dbReference type="SAM" id="Phobius"/>
    </source>
</evidence>
<name>A0A133ZPE5_9FIRM</name>
<keyword evidence="11" id="KW-1185">Reference proteome</keyword>
<dbReference type="PROSITE" id="PS50929">
    <property type="entry name" value="ABC_TM1F"/>
    <property type="match status" value="1"/>
</dbReference>
<dbReference type="Gene3D" id="3.40.50.300">
    <property type="entry name" value="P-loop containing nucleotide triphosphate hydrolases"/>
    <property type="match status" value="1"/>
</dbReference>
<dbReference type="EMBL" id="LSDA01000094">
    <property type="protein sequence ID" value="KXB57290.1"/>
    <property type="molecule type" value="Genomic_DNA"/>
</dbReference>
<dbReference type="SUPFAM" id="SSF52540">
    <property type="entry name" value="P-loop containing nucleoside triphosphate hydrolases"/>
    <property type="match status" value="1"/>
</dbReference>
<dbReference type="OrthoDB" id="9770415at2"/>
<dbReference type="Pfam" id="PF00005">
    <property type="entry name" value="ABC_tran"/>
    <property type="match status" value="1"/>
</dbReference>
<evidence type="ECO:0000313" key="11">
    <source>
        <dbReference type="Proteomes" id="UP000070394"/>
    </source>
</evidence>
<dbReference type="RefSeq" id="WP_060931265.1">
    <property type="nucleotide sequence ID" value="NZ_KQ959830.1"/>
</dbReference>
<dbReference type="GO" id="GO:0005524">
    <property type="term" value="F:ATP binding"/>
    <property type="evidence" value="ECO:0007669"/>
    <property type="project" value="UniProtKB-KW"/>
</dbReference>
<dbReference type="CDD" id="cd07346">
    <property type="entry name" value="ABC_6TM_exporters"/>
    <property type="match status" value="1"/>
</dbReference>
<sequence length="611" mass="68517">MPEKELRKKVIGKNGLSNLLLALKIVCDLIPQILLVYLISSLITNNISEDNLKHIFLGIFISFALKGVFYYFATKVAHEKAYEKLTELRIDIIGHLKKLSLGFFKEHNTGELTNIVQHDVEQVEVYLAHGLPEIMSVTLLPTIIFVAMIFVDWRLALGMIAGVPLMYLVKVLSQKTMDKNFAIYFNHENKMREELMEYVKNISVIKAFAKEEEISERTLKTAREYIYWVKKSMGAITIPMGLIDIFMEIGVVIVMIWGSIFLYQGNITTPNFILAIILSSAFTASISKTATLQHFSIVFREALKAIGKVLTVPLPNKKTEQGLEFGNIEFKDVNFAYGKDGFKLKNINLTFKKNSLNAFVGASGCGKSTVSHLLMGFWDADEGQILINGKDIKEYSQENISMLIGSVGQDVILFDLSIFENIAIGKLNATKEEVIEAAKKARCHDFISTLPNGYETRVGEMGVKLSGGEKQRISIARMILKNAPILILDEAMAAVDSENERLIGEAIDDLSKDKTIITIAHHLNTIRNLDQIIVMDKGVVLDAGSHEELMKRCEFYKDMVEAQNKVDRWNLKDDSLSRARNGVDCECINDSLSRASSKADCECTEVVTENV</sequence>
<evidence type="ECO:0000256" key="5">
    <source>
        <dbReference type="ARBA" id="ARBA00022989"/>
    </source>
</evidence>
<feature type="transmembrane region" description="Helical" evidence="7">
    <location>
        <begin position="143"/>
        <end position="169"/>
    </location>
</feature>
<dbReference type="PROSITE" id="PS00211">
    <property type="entry name" value="ABC_TRANSPORTER_1"/>
    <property type="match status" value="1"/>
</dbReference>
<dbReference type="STRING" id="467210.HMPREF1866_01528"/>
<dbReference type="FunFam" id="3.40.50.300:FF:000218">
    <property type="entry name" value="Multidrug ABC transporter ATP-binding protein"/>
    <property type="match status" value="1"/>
</dbReference>
<dbReference type="PATRIC" id="fig|467210.3.peg.1512"/>
<feature type="domain" description="ABC transmembrane type-1" evidence="9">
    <location>
        <begin position="19"/>
        <end position="294"/>
    </location>
</feature>
<gene>
    <name evidence="10" type="ORF">HMPREF1866_01528</name>
</gene>
<dbReference type="PANTHER" id="PTHR24221">
    <property type="entry name" value="ATP-BINDING CASSETTE SUB-FAMILY B"/>
    <property type="match status" value="1"/>
</dbReference>
<dbReference type="SMART" id="SM00382">
    <property type="entry name" value="AAA"/>
    <property type="match status" value="1"/>
</dbReference>
<organism evidence="10 11">
    <name type="scientific">Lachnoanaerobaculum saburreum</name>
    <dbReference type="NCBI Taxonomy" id="467210"/>
    <lineage>
        <taxon>Bacteria</taxon>
        <taxon>Bacillati</taxon>
        <taxon>Bacillota</taxon>
        <taxon>Clostridia</taxon>
        <taxon>Lachnospirales</taxon>
        <taxon>Lachnospiraceae</taxon>
        <taxon>Lachnoanaerobaculum</taxon>
    </lineage>
</organism>
<dbReference type="InterPro" id="IPR039421">
    <property type="entry name" value="Type_1_exporter"/>
</dbReference>
<dbReference type="InterPro" id="IPR017871">
    <property type="entry name" value="ABC_transporter-like_CS"/>
</dbReference>
<proteinExistence type="predicted"/>
<dbReference type="InterPro" id="IPR027417">
    <property type="entry name" value="P-loop_NTPase"/>
</dbReference>
<dbReference type="SUPFAM" id="SSF90123">
    <property type="entry name" value="ABC transporter transmembrane region"/>
    <property type="match status" value="1"/>
</dbReference>
<evidence type="ECO:0000313" key="10">
    <source>
        <dbReference type="EMBL" id="KXB57290.1"/>
    </source>
</evidence>
<feature type="transmembrane region" description="Helical" evidence="7">
    <location>
        <begin position="55"/>
        <end position="73"/>
    </location>
</feature>
<reference evidence="11" key="1">
    <citation type="submission" date="2016-01" db="EMBL/GenBank/DDBJ databases">
        <authorList>
            <person name="Mitreva M."/>
            <person name="Pepin K.H."/>
            <person name="Mihindukulasuriya K.A."/>
            <person name="Fulton R."/>
            <person name="Fronick C."/>
            <person name="O'Laughlin M."/>
            <person name="Miner T."/>
            <person name="Herter B."/>
            <person name="Rosa B.A."/>
            <person name="Cordes M."/>
            <person name="Tomlinson C."/>
            <person name="Wollam A."/>
            <person name="Palsikar V.B."/>
            <person name="Mardis E.R."/>
            <person name="Wilson R.K."/>
        </authorList>
    </citation>
    <scope>NUCLEOTIDE SEQUENCE [LARGE SCALE GENOMIC DNA]</scope>
    <source>
        <strain evidence="11">DNF00896</strain>
    </source>
</reference>
<keyword evidence="2 7" id="KW-0812">Transmembrane</keyword>
<feature type="domain" description="ABC transporter" evidence="8">
    <location>
        <begin position="328"/>
        <end position="562"/>
    </location>
</feature>
<evidence type="ECO:0000259" key="9">
    <source>
        <dbReference type="PROSITE" id="PS50929"/>
    </source>
</evidence>
<accession>A0A133ZPE5</accession>
<evidence type="ECO:0000256" key="2">
    <source>
        <dbReference type="ARBA" id="ARBA00022692"/>
    </source>
</evidence>
<dbReference type="Gene3D" id="1.20.1560.10">
    <property type="entry name" value="ABC transporter type 1, transmembrane domain"/>
    <property type="match status" value="1"/>
</dbReference>
<dbReference type="AlphaFoldDB" id="A0A133ZPE5"/>
<evidence type="ECO:0000259" key="8">
    <source>
        <dbReference type="PROSITE" id="PS50893"/>
    </source>
</evidence>
<evidence type="ECO:0000256" key="1">
    <source>
        <dbReference type="ARBA" id="ARBA00004651"/>
    </source>
</evidence>
<keyword evidence="3" id="KW-0547">Nucleotide-binding</keyword>
<comment type="subcellular location">
    <subcellularLocation>
        <location evidence="1">Cell membrane</location>
        <topology evidence="1">Multi-pass membrane protein</topology>
    </subcellularLocation>
</comment>
<protein>
    <submittedName>
        <fullName evidence="10">ABC transporter, ATP-binding protein</fullName>
    </submittedName>
</protein>
<keyword evidence="5 7" id="KW-1133">Transmembrane helix</keyword>
<dbReference type="GO" id="GO:0034040">
    <property type="term" value="F:ATPase-coupled lipid transmembrane transporter activity"/>
    <property type="evidence" value="ECO:0007669"/>
    <property type="project" value="TreeGrafter"/>
</dbReference>
<dbReference type="InterPro" id="IPR003593">
    <property type="entry name" value="AAA+_ATPase"/>
</dbReference>